<keyword evidence="4" id="KW-0012">Acyltransferase</keyword>
<keyword evidence="1" id="KW-0472">Membrane</keyword>
<keyword evidence="1" id="KW-1133">Transmembrane helix</keyword>
<feature type="transmembrane region" description="Helical" evidence="1">
    <location>
        <begin position="245"/>
        <end position="266"/>
    </location>
</feature>
<gene>
    <name evidence="4" type="ORF">GCM10009710_00060</name>
</gene>
<name>A0ABN2JEH0_9ACTN</name>
<keyword evidence="5" id="KW-1185">Reference proteome</keyword>
<evidence type="ECO:0000256" key="1">
    <source>
        <dbReference type="SAM" id="Phobius"/>
    </source>
</evidence>
<dbReference type="GO" id="GO:0016746">
    <property type="term" value="F:acyltransferase activity"/>
    <property type="evidence" value="ECO:0007669"/>
    <property type="project" value="UniProtKB-KW"/>
</dbReference>
<evidence type="ECO:0000313" key="4">
    <source>
        <dbReference type="EMBL" id="GAA1723236.1"/>
    </source>
</evidence>
<accession>A0ABN2JEH0</accession>
<evidence type="ECO:0000313" key="5">
    <source>
        <dbReference type="Proteomes" id="UP001501057"/>
    </source>
</evidence>
<keyword evidence="1" id="KW-0812">Transmembrane</keyword>
<proteinExistence type="predicted"/>
<feature type="transmembrane region" description="Helical" evidence="1">
    <location>
        <begin position="29"/>
        <end position="49"/>
    </location>
</feature>
<dbReference type="RefSeq" id="WP_344196321.1">
    <property type="nucleotide sequence ID" value="NZ_BAAAME010000001.1"/>
</dbReference>
<dbReference type="EMBL" id="BAAAME010000001">
    <property type="protein sequence ID" value="GAA1723236.1"/>
    <property type="molecule type" value="Genomic_DNA"/>
</dbReference>
<dbReference type="Proteomes" id="UP001501057">
    <property type="component" value="Unassembled WGS sequence"/>
</dbReference>
<evidence type="ECO:0000259" key="2">
    <source>
        <dbReference type="Pfam" id="PF01757"/>
    </source>
</evidence>
<feature type="transmembrane region" description="Helical" evidence="1">
    <location>
        <begin position="163"/>
        <end position="183"/>
    </location>
</feature>
<dbReference type="Pfam" id="PF19040">
    <property type="entry name" value="SGNH"/>
    <property type="match status" value="1"/>
</dbReference>
<comment type="caution">
    <text evidence="4">The sequence shown here is derived from an EMBL/GenBank/DDBJ whole genome shotgun (WGS) entry which is preliminary data.</text>
</comment>
<dbReference type="PANTHER" id="PTHR23028">
    <property type="entry name" value="ACETYLTRANSFERASE"/>
    <property type="match status" value="1"/>
</dbReference>
<sequence length="676" mass="72907">MRTDIQALRALAVGLVVLNHLWPGRLGGGYVGVDVFFVISGFLITGHLMKEVEGTDRLGFLRFYARRARRLLPAATLVLVVSAVTAYLVLPFTAWERTAWETIASALYVENWYLAAKSVDYMALNDQATAAQHYWSLSVEEQFYLVWPALLVGVWALARRRSAVVTAIIVVGAVSFVLGQIAVSSGSPSAYFVTHGRVWEFAVGALVALLATRHGIRGRAAGVLAGVGFVAVVAAAFLFDDATAFPGVNALLPVLGTAAVIWAGTGRAHAWHDAITANPVVQWLGDISYSLYLWHWPLIVLVPPALGRGRDLVTSVSILALSLLLADLTKRFVEDRFRSRASWVRSNARSLTAAGSMMLVTAIVGTGLVAAYGHENAKYQPPQEATVASCLGPNALVDPEACGDDPFGPVSVPTPGSLSDYTFTPEECSTPTELFAQDDFRPTVECDFSGGDEAAPQVWLVGDSHAQQWQGLVLDLGRDRGWDVTLSYLGACPIADVPYVGFRTPAPDWEVTRCETWSEDVQQGVVDAQPDLVFTSTAARLEFLDDGTDRPQVDQLTDSFARIWGVWTEAGVPVMAIADPPLNGEVRDPGCVDLEGDDPRVCAVDRAVAQPPDPVALAAQRVPEVGLLDLTDYFCDPALCYGVVGGLDVYHDGDHLSLAFVRQFRDIVAAQLPETV</sequence>
<feature type="transmembrane region" description="Helical" evidence="1">
    <location>
        <begin position="142"/>
        <end position="158"/>
    </location>
</feature>
<feature type="transmembrane region" description="Helical" evidence="1">
    <location>
        <begin position="220"/>
        <end position="239"/>
    </location>
</feature>
<feature type="transmembrane region" description="Helical" evidence="1">
    <location>
        <begin position="70"/>
        <end position="90"/>
    </location>
</feature>
<reference evidence="4 5" key="1">
    <citation type="journal article" date="2019" name="Int. J. Syst. Evol. Microbiol.">
        <title>The Global Catalogue of Microorganisms (GCM) 10K type strain sequencing project: providing services to taxonomists for standard genome sequencing and annotation.</title>
        <authorList>
            <consortium name="The Broad Institute Genomics Platform"/>
            <consortium name="The Broad Institute Genome Sequencing Center for Infectious Disease"/>
            <person name="Wu L."/>
            <person name="Ma J."/>
        </authorList>
    </citation>
    <scope>NUCLEOTIDE SEQUENCE [LARGE SCALE GENOMIC DNA]</scope>
    <source>
        <strain evidence="4 5">JCM 13518</strain>
    </source>
</reference>
<feature type="transmembrane region" description="Helical" evidence="1">
    <location>
        <begin position="350"/>
        <end position="373"/>
    </location>
</feature>
<dbReference type="PANTHER" id="PTHR23028:SF53">
    <property type="entry name" value="ACYL_TRANSF_3 DOMAIN-CONTAINING PROTEIN"/>
    <property type="match status" value="1"/>
</dbReference>
<organism evidence="4 5">
    <name type="scientific">Aeromicrobium alkaliterrae</name>
    <dbReference type="NCBI Taxonomy" id="302168"/>
    <lineage>
        <taxon>Bacteria</taxon>
        <taxon>Bacillati</taxon>
        <taxon>Actinomycetota</taxon>
        <taxon>Actinomycetes</taxon>
        <taxon>Propionibacteriales</taxon>
        <taxon>Nocardioidaceae</taxon>
        <taxon>Aeromicrobium</taxon>
    </lineage>
</organism>
<keyword evidence="4" id="KW-0808">Transferase</keyword>
<feature type="transmembrane region" description="Helical" evidence="1">
    <location>
        <begin position="7"/>
        <end position="23"/>
    </location>
</feature>
<dbReference type="Pfam" id="PF01757">
    <property type="entry name" value="Acyl_transf_3"/>
    <property type="match status" value="1"/>
</dbReference>
<dbReference type="InterPro" id="IPR002656">
    <property type="entry name" value="Acyl_transf_3_dom"/>
</dbReference>
<feature type="transmembrane region" description="Helical" evidence="1">
    <location>
        <begin position="189"/>
        <end position="211"/>
    </location>
</feature>
<dbReference type="InterPro" id="IPR050879">
    <property type="entry name" value="Acyltransferase_3"/>
</dbReference>
<feature type="domain" description="Acyltransferase 3" evidence="2">
    <location>
        <begin position="4"/>
        <end position="328"/>
    </location>
</feature>
<evidence type="ECO:0000259" key="3">
    <source>
        <dbReference type="Pfam" id="PF19040"/>
    </source>
</evidence>
<feature type="domain" description="SGNH" evidence="3">
    <location>
        <begin position="439"/>
        <end position="669"/>
    </location>
</feature>
<protein>
    <submittedName>
        <fullName evidence="4">Acyltransferase family protein</fullName>
    </submittedName>
</protein>
<dbReference type="InterPro" id="IPR043968">
    <property type="entry name" value="SGNH"/>
</dbReference>